<comment type="caution">
    <text evidence="2">The sequence shown here is derived from an EMBL/GenBank/DDBJ whole genome shotgun (WGS) entry which is preliminary data.</text>
</comment>
<feature type="transmembrane region" description="Helical" evidence="1">
    <location>
        <begin position="56"/>
        <end position="79"/>
    </location>
</feature>
<dbReference type="Proteomes" id="UP000597762">
    <property type="component" value="Unassembled WGS sequence"/>
</dbReference>
<keyword evidence="3" id="KW-1185">Reference proteome</keyword>
<gene>
    <name evidence="2" type="ORF">SPHA_24644</name>
</gene>
<feature type="transmembrane region" description="Helical" evidence="1">
    <location>
        <begin position="206"/>
        <end position="228"/>
    </location>
</feature>
<accession>A0A812BSU2</accession>
<name>A0A812BSU2_ACAPH</name>
<feature type="transmembrane region" description="Helical" evidence="1">
    <location>
        <begin position="154"/>
        <end position="171"/>
    </location>
</feature>
<feature type="transmembrane region" description="Helical" evidence="1">
    <location>
        <begin position="20"/>
        <end position="44"/>
    </location>
</feature>
<reference evidence="2" key="1">
    <citation type="submission" date="2021-01" db="EMBL/GenBank/DDBJ databases">
        <authorList>
            <person name="Li R."/>
            <person name="Bekaert M."/>
        </authorList>
    </citation>
    <scope>NUCLEOTIDE SEQUENCE</scope>
    <source>
        <strain evidence="2">Farmed</strain>
    </source>
</reference>
<feature type="transmembrane region" description="Helical" evidence="1">
    <location>
        <begin position="178"/>
        <end position="200"/>
    </location>
</feature>
<proteinExistence type="predicted"/>
<keyword evidence="1" id="KW-1133">Transmembrane helix</keyword>
<keyword evidence="1" id="KW-0812">Transmembrane</keyword>
<keyword evidence="1" id="KW-0472">Membrane</keyword>
<evidence type="ECO:0000313" key="2">
    <source>
        <dbReference type="EMBL" id="CAE1245234.1"/>
    </source>
</evidence>
<organism evidence="2 3">
    <name type="scientific">Acanthosepion pharaonis</name>
    <name type="common">Pharaoh cuttlefish</name>
    <name type="synonym">Sepia pharaonis</name>
    <dbReference type="NCBI Taxonomy" id="158019"/>
    <lineage>
        <taxon>Eukaryota</taxon>
        <taxon>Metazoa</taxon>
        <taxon>Spiralia</taxon>
        <taxon>Lophotrochozoa</taxon>
        <taxon>Mollusca</taxon>
        <taxon>Cephalopoda</taxon>
        <taxon>Coleoidea</taxon>
        <taxon>Decapodiformes</taxon>
        <taxon>Sepiida</taxon>
        <taxon>Sepiina</taxon>
        <taxon>Sepiidae</taxon>
        <taxon>Acanthosepion</taxon>
    </lineage>
</organism>
<protein>
    <submittedName>
        <fullName evidence="2">Uncharacterized protein</fullName>
    </submittedName>
</protein>
<evidence type="ECO:0000313" key="3">
    <source>
        <dbReference type="Proteomes" id="UP000597762"/>
    </source>
</evidence>
<evidence type="ECO:0000256" key="1">
    <source>
        <dbReference type="SAM" id="Phobius"/>
    </source>
</evidence>
<dbReference type="EMBL" id="CAHIKZ030000923">
    <property type="protein sequence ID" value="CAE1245234.1"/>
    <property type="molecule type" value="Genomic_DNA"/>
</dbReference>
<sequence>MNNNNILCSVFTFSVSSFDLLFLSFFYLSFYFPSLSCISVSIFFKSSFYLSGCSLLLYLSFFLLCLSSSSYFLLFIPIIPSTVTSSCFSFFSPLFFSYFSSYTNLIFLPPMIFLLFLFSSCFSSPTHFFLLCSCLLPLHCFSSSSHYFFTFSHIPVFFLLLFFHLPLLPGFSSTPYSLFFFLFSLFLFTFSFISVFSLLLFFHLSFLLHVFPLFFFPFYSFFSSFQYFPFLHLRHLDILCQIYFSFLLPRIFHLLNYQLTIQNCTIHVKCICRNT</sequence>
<dbReference type="AlphaFoldDB" id="A0A812BSU2"/>